<reference evidence="2" key="1">
    <citation type="submission" date="2013-02" db="EMBL/GenBank/DDBJ databases">
        <authorList>
            <person name="Hughes D."/>
        </authorList>
    </citation>
    <scope>NUCLEOTIDE SEQUENCE</scope>
    <source>
        <strain>Durham</strain>
        <strain evidence="2">NC isolate 2 -- Noor lab</strain>
    </source>
</reference>
<dbReference type="GO" id="GO:0005634">
    <property type="term" value="C:nucleus"/>
    <property type="evidence" value="ECO:0007669"/>
    <property type="project" value="TreeGrafter"/>
</dbReference>
<dbReference type="EMBL" id="CAQQ02114898">
    <property type="status" value="NOT_ANNOTATED_CDS"/>
    <property type="molecule type" value="Genomic_DNA"/>
</dbReference>
<dbReference type="InterPro" id="IPR040373">
    <property type="entry name" value="CASZ1"/>
</dbReference>
<proteinExistence type="predicted"/>
<dbReference type="PANTHER" id="PTHR12451">
    <property type="entry name" value="TRANSCRIPTION FACTOR CASTOR PROTEIN MING -RELATED"/>
    <property type="match status" value="1"/>
</dbReference>
<organism evidence="1 2">
    <name type="scientific">Megaselia scalaris</name>
    <name type="common">Humpbacked fly</name>
    <name type="synonym">Phora scalaris</name>
    <dbReference type="NCBI Taxonomy" id="36166"/>
    <lineage>
        <taxon>Eukaryota</taxon>
        <taxon>Metazoa</taxon>
        <taxon>Ecdysozoa</taxon>
        <taxon>Arthropoda</taxon>
        <taxon>Hexapoda</taxon>
        <taxon>Insecta</taxon>
        <taxon>Pterygota</taxon>
        <taxon>Neoptera</taxon>
        <taxon>Endopterygota</taxon>
        <taxon>Diptera</taxon>
        <taxon>Brachycera</taxon>
        <taxon>Muscomorpha</taxon>
        <taxon>Platypezoidea</taxon>
        <taxon>Phoridae</taxon>
        <taxon>Megaseliini</taxon>
        <taxon>Megaselia</taxon>
    </lineage>
</organism>
<dbReference type="Proteomes" id="UP000015102">
    <property type="component" value="Unassembled WGS sequence"/>
</dbReference>
<evidence type="ECO:0008006" key="3">
    <source>
        <dbReference type="Google" id="ProtNLM"/>
    </source>
</evidence>
<dbReference type="GO" id="GO:0000977">
    <property type="term" value="F:RNA polymerase II transcription regulatory region sequence-specific DNA binding"/>
    <property type="evidence" value="ECO:0007669"/>
    <property type="project" value="TreeGrafter"/>
</dbReference>
<dbReference type="GO" id="GO:0045664">
    <property type="term" value="P:regulation of neuron differentiation"/>
    <property type="evidence" value="ECO:0007669"/>
    <property type="project" value="TreeGrafter"/>
</dbReference>
<dbReference type="STRING" id="36166.T1GKV9"/>
<dbReference type="GO" id="GO:0045944">
    <property type="term" value="P:positive regulation of transcription by RNA polymerase II"/>
    <property type="evidence" value="ECO:0007669"/>
    <property type="project" value="TreeGrafter"/>
</dbReference>
<reference evidence="1" key="2">
    <citation type="submission" date="2015-06" db="UniProtKB">
        <authorList>
            <consortium name="EnsemblMetazoa"/>
        </authorList>
    </citation>
    <scope>IDENTIFICATION</scope>
</reference>
<dbReference type="EMBL" id="CAQQ02114897">
    <property type="status" value="NOT_ANNOTATED_CDS"/>
    <property type="molecule type" value="Genomic_DNA"/>
</dbReference>
<dbReference type="AlphaFoldDB" id="T1GKV9"/>
<protein>
    <recommendedName>
        <fullName evidence="3">C2H2-type domain-containing protein</fullName>
    </recommendedName>
</protein>
<keyword evidence="2" id="KW-1185">Reference proteome</keyword>
<name>T1GKV9_MEGSC</name>
<dbReference type="PANTHER" id="PTHR12451:SF0">
    <property type="entry name" value="ZINC FINGER PROTEIN CASTOR HOMOLOG 1"/>
    <property type="match status" value="1"/>
</dbReference>
<evidence type="ECO:0000313" key="1">
    <source>
        <dbReference type="EnsemblMetazoa" id="MESCA004140-PA"/>
    </source>
</evidence>
<dbReference type="GO" id="GO:0000981">
    <property type="term" value="F:DNA-binding transcription factor activity, RNA polymerase II-specific"/>
    <property type="evidence" value="ECO:0007669"/>
    <property type="project" value="TreeGrafter"/>
</dbReference>
<sequence length="175" mass="20526">MHSNYHRKDTAIIMEGFQRFRSSEEPPPRKREEIIRHLKWHKKRIESINFGFMRFSASDDCSRSFPAPPPLFKDQKTTHFHCIRDTCKFTFKNKADIVVAHRKHHEKHDSVKTSGFIKISQNESCFLNEDNDRESEEGGNPAECVHSLKQTHYHCETCSGVVLSKSLIPIHRHKE</sequence>
<dbReference type="EnsemblMetazoa" id="MESCA004140-RA">
    <property type="protein sequence ID" value="MESCA004140-PA"/>
    <property type="gene ID" value="MESCA004140"/>
</dbReference>
<dbReference type="HOGENOM" id="CLU_1534300_0_0_1"/>
<evidence type="ECO:0000313" key="2">
    <source>
        <dbReference type="Proteomes" id="UP000015102"/>
    </source>
</evidence>
<accession>T1GKV9</accession>